<organism evidence="5 6">
    <name type="scientific">Alternaria arborescens</name>
    <dbReference type="NCBI Taxonomy" id="156630"/>
    <lineage>
        <taxon>Eukaryota</taxon>
        <taxon>Fungi</taxon>
        <taxon>Dikarya</taxon>
        <taxon>Ascomycota</taxon>
        <taxon>Pezizomycotina</taxon>
        <taxon>Dothideomycetes</taxon>
        <taxon>Pleosporomycetidae</taxon>
        <taxon>Pleosporales</taxon>
        <taxon>Pleosporineae</taxon>
        <taxon>Pleosporaceae</taxon>
        <taxon>Alternaria</taxon>
        <taxon>Alternaria sect. Alternaria</taxon>
    </lineage>
</organism>
<evidence type="ECO:0000259" key="4">
    <source>
        <dbReference type="Pfam" id="PF01117"/>
    </source>
</evidence>
<protein>
    <recommendedName>
        <fullName evidence="4">Aerolysin-like C-terminal domain-containing protein</fullName>
    </recommendedName>
</protein>
<feature type="region of interest" description="Disordered" evidence="3">
    <location>
        <begin position="171"/>
        <end position="197"/>
    </location>
</feature>
<dbReference type="PANTHER" id="PTHR39244">
    <property type="entry name" value="NATTERIN-4"/>
    <property type="match status" value="1"/>
</dbReference>
<evidence type="ECO:0000256" key="2">
    <source>
        <dbReference type="ARBA" id="ARBA00023157"/>
    </source>
</evidence>
<comment type="similarity">
    <text evidence="1">Belongs to the aerolysin family.</text>
</comment>
<feature type="domain" description="Aerolysin-like C-terminal" evidence="4">
    <location>
        <begin position="141"/>
        <end position="281"/>
    </location>
</feature>
<dbReference type="SUPFAM" id="SSF56973">
    <property type="entry name" value="Aerolisin/ETX pore-forming domain"/>
    <property type="match status" value="1"/>
</dbReference>
<dbReference type="InterPro" id="IPR055267">
    <property type="entry name" value="Aerolysin-like_C"/>
</dbReference>
<dbReference type="InterPro" id="IPR053237">
    <property type="entry name" value="Natterin_C"/>
</dbReference>
<keyword evidence="2" id="KW-1015">Disulfide bond</keyword>
<dbReference type="Proteomes" id="UP000293823">
    <property type="component" value="Unassembled WGS sequence"/>
</dbReference>
<dbReference type="Gene3D" id="2.170.15.10">
    <property type="entry name" value="Proaerolysin, chain A, domain 3"/>
    <property type="match status" value="1"/>
</dbReference>
<gene>
    <name evidence="5" type="ORF">AA0113_g8739</name>
</gene>
<proteinExistence type="inferred from homology"/>
<evidence type="ECO:0000313" key="5">
    <source>
        <dbReference type="EMBL" id="RYO55585.1"/>
    </source>
</evidence>
<keyword evidence="6" id="KW-1185">Reference proteome</keyword>
<feature type="compositionally biased region" description="Polar residues" evidence="3">
    <location>
        <begin position="184"/>
        <end position="197"/>
    </location>
</feature>
<reference evidence="6" key="1">
    <citation type="journal article" date="2019" name="bioRxiv">
        <title>Genomics, evolutionary history and diagnostics of the Alternaria alternata species group including apple and Asian pear pathotypes.</title>
        <authorList>
            <person name="Armitage A.D."/>
            <person name="Cockerton H.M."/>
            <person name="Sreenivasaprasad S."/>
            <person name="Woodhall J.W."/>
            <person name="Lane C.R."/>
            <person name="Harrison R.J."/>
            <person name="Clarkson J.P."/>
        </authorList>
    </citation>
    <scope>NUCLEOTIDE SEQUENCE [LARGE SCALE GENOMIC DNA]</scope>
    <source>
        <strain evidence="6">RGR 97.0016</strain>
    </source>
</reference>
<dbReference type="AlphaFoldDB" id="A0A4Q4RFX1"/>
<evidence type="ECO:0000256" key="3">
    <source>
        <dbReference type="SAM" id="MobiDB-lite"/>
    </source>
</evidence>
<dbReference type="Gene3D" id="2.80.10.50">
    <property type="match status" value="1"/>
</dbReference>
<dbReference type="Pfam" id="PF01117">
    <property type="entry name" value="Aerolysin"/>
    <property type="match status" value="1"/>
</dbReference>
<dbReference type="OrthoDB" id="4948898at2759"/>
<dbReference type="PANTHER" id="PTHR39244:SF5">
    <property type="entry name" value="NATTERIN-3-LIKE"/>
    <property type="match status" value="1"/>
</dbReference>
<accession>A0A4Q4RFX1</accession>
<dbReference type="CDD" id="cd23424">
    <property type="entry name" value="beta-trefoil_Ricin_BEL-like"/>
    <property type="match status" value="1"/>
</dbReference>
<evidence type="ECO:0000313" key="6">
    <source>
        <dbReference type="Proteomes" id="UP000293823"/>
    </source>
</evidence>
<comment type="caution">
    <text evidence="5">The sequence shown here is derived from an EMBL/GenBank/DDBJ whole genome shotgun (WGS) entry which is preliminary data.</text>
</comment>
<dbReference type="EMBL" id="PEJP01000037">
    <property type="protein sequence ID" value="RYO55585.1"/>
    <property type="molecule type" value="Genomic_DNA"/>
</dbReference>
<name>A0A4Q4RFX1_9PLEO</name>
<dbReference type="CDD" id="cd20242">
    <property type="entry name" value="PFM_aerolysin-like"/>
    <property type="match status" value="1"/>
</dbReference>
<evidence type="ECO:0000256" key="1">
    <source>
        <dbReference type="ARBA" id="ARBA00009831"/>
    </source>
</evidence>
<sequence length="312" mass="34580">MSSKFYIPPPSIRTRLVGIFSRQVLFSRPGSVGNYHMSQPYDDQYWYIRPVGSSHPNRYLVVSGYTDAALFASSSGSVGCYAPIGKYEDQYFELQQGQGVRSDQFRLHVPATNSVIYSRTDQDPTVGCYHADGEPYPDHWFKFELEPLDLVRTDYDVKNARILSTQPKTIFSQKSKNDSDREQTPTISISETTGQSSTFETEVGLELGVTTSFSAGLPIVAEGKVEISAKMHTNLTIGTTNTSSQSWEATVSMNVPAHSVYRVTATVIESVLEVPFTSTWKSKTSGVTMTTEGTFKGNSCGDLSTHYFIDNK</sequence>